<dbReference type="PANTHER" id="PTHR34504:SF4">
    <property type="entry name" value="ANTITOXIN HICB"/>
    <property type="match status" value="1"/>
</dbReference>
<accession>A0A450SGK1</accession>
<gene>
    <name evidence="1" type="ORF">BECKFW1821A_GA0114235_10355</name>
    <name evidence="2" type="ORF">BECKFW1821A_GA0114235_111114</name>
</gene>
<organism evidence="1">
    <name type="scientific">Candidatus Kentrum sp. FW</name>
    <dbReference type="NCBI Taxonomy" id="2126338"/>
    <lineage>
        <taxon>Bacteria</taxon>
        <taxon>Pseudomonadati</taxon>
        <taxon>Pseudomonadota</taxon>
        <taxon>Gammaproteobacteria</taxon>
        <taxon>Candidatus Kentrum</taxon>
    </lineage>
</organism>
<protein>
    <submittedName>
        <fullName evidence="1">Predicted nuclease of the RNAse H fold, HicB family</fullName>
    </submittedName>
</protein>
<dbReference type="PANTHER" id="PTHR34504">
    <property type="entry name" value="ANTITOXIN HICB"/>
    <property type="match status" value="1"/>
</dbReference>
<dbReference type="Pfam" id="PF21748">
    <property type="entry name" value="UPF0150"/>
    <property type="match status" value="1"/>
</dbReference>
<dbReference type="SUPFAM" id="SSF143100">
    <property type="entry name" value="TTHA1013/TTHA0281-like"/>
    <property type="match status" value="1"/>
</dbReference>
<dbReference type="InterPro" id="IPR051404">
    <property type="entry name" value="TA_system_antitoxin"/>
</dbReference>
<dbReference type="AlphaFoldDB" id="A0A450SGK1"/>
<evidence type="ECO:0000313" key="2">
    <source>
        <dbReference type="EMBL" id="VFJ61131.1"/>
    </source>
</evidence>
<dbReference type="EMBL" id="CAADEW010000035">
    <property type="protein sequence ID" value="VFJ52191.1"/>
    <property type="molecule type" value="Genomic_DNA"/>
</dbReference>
<dbReference type="Gene3D" id="3.30.160.250">
    <property type="match status" value="1"/>
</dbReference>
<name>A0A450SGK1_9GAMM</name>
<dbReference type="EMBL" id="CAADEW010000111">
    <property type="protein sequence ID" value="VFJ61131.1"/>
    <property type="molecule type" value="Genomic_DNA"/>
</dbReference>
<dbReference type="InterPro" id="IPR049389">
    <property type="entry name" value="TTHA0281-like"/>
</dbReference>
<dbReference type="InterPro" id="IPR035069">
    <property type="entry name" value="TTHA1013/TTHA0281-like"/>
</dbReference>
<reference evidence="1" key="1">
    <citation type="submission" date="2019-02" db="EMBL/GenBank/DDBJ databases">
        <authorList>
            <person name="Gruber-Vodicka R. H."/>
            <person name="Seah K. B. B."/>
        </authorList>
    </citation>
    <scope>NUCLEOTIDE SEQUENCE</scope>
    <source>
        <strain evidence="1">BECK_BZ15</strain>
    </source>
</reference>
<sequence length="69" mass="7530">MKNYTAIVEQCSETGLYVGSVPGFQGAHSQGETLDELRQNLEEVIGMLLEDGEPRMESEFIGVQKVAVA</sequence>
<proteinExistence type="predicted"/>
<evidence type="ECO:0000313" key="1">
    <source>
        <dbReference type="EMBL" id="VFJ52191.1"/>
    </source>
</evidence>